<name>A0A7J6LWJ8_PERCH</name>
<gene>
    <name evidence="2" type="ORF">FOL47_005803</name>
</gene>
<keyword evidence="3" id="KW-1185">Reference proteome</keyword>
<feature type="signal peptide" evidence="1">
    <location>
        <begin position="1"/>
        <end position="27"/>
    </location>
</feature>
<comment type="caution">
    <text evidence="2">The sequence shown here is derived from an EMBL/GenBank/DDBJ whole genome shotgun (WGS) entry which is preliminary data.</text>
</comment>
<sequence>MPCPPVTAFILLTLAPCLALALRGGDAIDILGFHMRTFFVPNGLTRCQWGPRFSNLELVFFIDIFNGGIGIRSLESAYCSLSYAEYQPSMFQSKSPAELQRDLNGGHQATDPFMSEEYHNLFTRDEFRGTLTGRDPINSLTTTQEEFYMTGLSFENGLTRCYWRNPFYDLEFAFYIDTFNKGVGLNTFKYDALPSSRLNYYNYIPPMFSNKVPASLDVESPEGHQASDPFMHNDYHNLFTNDELHGLNPRDMCKVALNGLRTRMDAHEKTNLDFLNTIHRATLS</sequence>
<keyword evidence="1" id="KW-0732">Signal</keyword>
<dbReference type="AlphaFoldDB" id="A0A7J6LWJ8"/>
<dbReference type="Proteomes" id="UP000591131">
    <property type="component" value="Unassembled WGS sequence"/>
</dbReference>
<feature type="chain" id="PRO_5029838609" evidence="1">
    <location>
        <begin position="28"/>
        <end position="284"/>
    </location>
</feature>
<proteinExistence type="predicted"/>
<evidence type="ECO:0000256" key="1">
    <source>
        <dbReference type="SAM" id="SignalP"/>
    </source>
</evidence>
<accession>A0A7J6LWJ8</accession>
<reference evidence="2 3" key="1">
    <citation type="submission" date="2020-04" db="EMBL/GenBank/DDBJ databases">
        <title>Perkinsus chesapeaki whole genome sequence.</title>
        <authorList>
            <person name="Bogema D.R."/>
        </authorList>
    </citation>
    <scope>NUCLEOTIDE SEQUENCE [LARGE SCALE GENOMIC DNA]</scope>
    <source>
        <strain evidence="2">ATCC PRA-425</strain>
    </source>
</reference>
<organism evidence="2 3">
    <name type="scientific">Perkinsus chesapeaki</name>
    <name type="common">Clam parasite</name>
    <name type="synonym">Perkinsus andrewsi</name>
    <dbReference type="NCBI Taxonomy" id="330153"/>
    <lineage>
        <taxon>Eukaryota</taxon>
        <taxon>Sar</taxon>
        <taxon>Alveolata</taxon>
        <taxon>Perkinsozoa</taxon>
        <taxon>Perkinsea</taxon>
        <taxon>Perkinsida</taxon>
        <taxon>Perkinsidae</taxon>
        <taxon>Perkinsus</taxon>
    </lineage>
</organism>
<evidence type="ECO:0000313" key="3">
    <source>
        <dbReference type="Proteomes" id="UP000591131"/>
    </source>
</evidence>
<evidence type="ECO:0000313" key="2">
    <source>
        <dbReference type="EMBL" id="KAF4663330.1"/>
    </source>
</evidence>
<dbReference type="EMBL" id="JAAPAO010000320">
    <property type="protein sequence ID" value="KAF4663330.1"/>
    <property type="molecule type" value="Genomic_DNA"/>
</dbReference>
<protein>
    <submittedName>
        <fullName evidence="2">Uncharacterized protein</fullName>
    </submittedName>
</protein>